<dbReference type="AlphaFoldDB" id="A0A6A1W3R4"/>
<feature type="compositionally biased region" description="Basic and acidic residues" evidence="1">
    <location>
        <begin position="107"/>
        <end position="120"/>
    </location>
</feature>
<evidence type="ECO:0000256" key="1">
    <source>
        <dbReference type="SAM" id="MobiDB-lite"/>
    </source>
</evidence>
<evidence type="ECO:0000313" key="3">
    <source>
        <dbReference type="Proteomes" id="UP000516437"/>
    </source>
</evidence>
<sequence>MEENMPKLVQEDEDVHENEPKAENEEEYEYHGSCADEGSHCDDTCYRNLLHHFAHLSSRFARSPSSQVSRRERSDSGRRSNVRFSTGGSDFIRCLVERTVKQTNGRDQVRKLVTTEDSNTKRPAKQQLQPPRSSCLFLAGSTAPRAGASMASVIEQKLVGSKGYEPLASLLISKTRALLFEHSLAWKEVLSHSAPRLSGVVPSSAGLLEGIFLLPGIQVFGLDLRTFLSFAWRKTKDTKEVPKTWFWNDHPILGDWRLIVWYSSGVVSWSACSGISAWHGVAEPTATGQPLSLDHSVPAV</sequence>
<feature type="region of interest" description="Disordered" evidence="1">
    <location>
        <begin position="60"/>
        <end position="82"/>
    </location>
</feature>
<reference evidence="2 3" key="1">
    <citation type="journal article" date="2019" name="Plant Biotechnol. J.">
        <title>The red bayberry genome and genetic basis of sex determination.</title>
        <authorList>
            <person name="Jia H.M."/>
            <person name="Jia H.J."/>
            <person name="Cai Q.L."/>
            <person name="Wang Y."/>
            <person name="Zhao H.B."/>
            <person name="Yang W.F."/>
            <person name="Wang G.Y."/>
            <person name="Li Y.H."/>
            <person name="Zhan D.L."/>
            <person name="Shen Y.T."/>
            <person name="Niu Q.F."/>
            <person name="Chang L."/>
            <person name="Qiu J."/>
            <person name="Zhao L."/>
            <person name="Xie H.B."/>
            <person name="Fu W.Y."/>
            <person name="Jin J."/>
            <person name="Li X.W."/>
            <person name="Jiao Y."/>
            <person name="Zhou C.C."/>
            <person name="Tu T."/>
            <person name="Chai C.Y."/>
            <person name="Gao J.L."/>
            <person name="Fan L.J."/>
            <person name="van de Weg E."/>
            <person name="Wang J.Y."/>
            <person name="Gao Z.S."/>
        </authorList>
    </citation>
    <scope>NUCLEOTIDE SEQUENCE [LARGE SCALE GENOMIC DNA]</scope>
    <source>
        <tissue evidence="2">Leaves</tissue>
    </source>
</reference>
<keyword evidence="3" id="KW-1185">Reference proteome</keyword>
<comment type="caution">
    <text evidence="2">The sequence shown here is derived from an EMBL/GenBank/DDBJ whole genome shotgun (WGS) entry which is preliminary data.</text>
</comment>
<name>A0A6A1W3R4_9ROSI</name>
<proteinExistence type="predicted"/>
<evidence type="ECO:0000313" key="2">
    <source>
        <dbReference type="EMBL" id="KAB1218757.1"/>
    </source>
</evidence>
<organism evidence="2 3">
    <name type="scientific">Morella rubra</name>
    <name type="common">Chinese bayberry</name>
    <dbReference type="NCBI Taxonomy" id="262757"/>
    <lineage>
        <taxon>Eukaryota</taxon>
        <taxon>Viridiplantae</taxon>
        <taxon>Streptophyta</taxon>
        <taxon>Embryophyta</taxon>
        <taxon>Tracheophyta</taxon>
        <taxon>Spermatophyta</taxon>
        <taxon>Magnoliopsida</taxon>
        <taxon>eudicotyledons</taxon>
        <taxon>Gunneridae</taxon>
        <taxon>Pentapetalae</taxon>
        <taxon>rosids</taxon>
        <taxon>fabids</taxon>
        <taxon>Fagales</taxon>
        <taxon>Myricaceae</taxon>
        <taxon>Morella</taxon>
    </lineage>
</organism>
<dbReference type="OrthoDB" id="1934890at2759"/>
<feature type="region of interest" description="Disordered" evidence="1">
    <location>
        <begin position="106"/>
        <end position="131"/>
    </location>
</feature>
<protein>
    <submittedName>
        <fullName evidence="2">Uncharacterized protein</fullName>
    </submittedName>
</protein>
<accession>A0A6A1W3R4</accession>
<feature type="region of interest" description="Disordered" evidence="1">
    <location>
        <begin position="1"/>
        <end position="33"/>
    </location>
</feature>
<dbReference type="Proteomes" id="UP000516437">
    <property type="component" value="Chromosome 3"/>
</dbReference>
<gene>
    <name evidence="2" type="ORF">CJ030_MR3G026637</name>
</gene>
<feature type="compositionally biased region" description="Basic and acidic residues" evidence="1">
    <location>
        <begin position="69"/>
        <end position="78"/>
    </location>
</feature>
<dbReference type="EMBL" id="RXIC02000021">
    <property type="protein sequence ID" value="KAB1218757.1"/>
    <property type="molecule type" value="Genomic_DNA"/>
</dbReference>